<accession>A0ACC1R2E1</accession>
<dbReference type="Proteomes" id="UP001148737">
    <property type="component" value="Unassembled WGS sequence"/>
</dbReference>
<dbReference type="EMBL" id="JANAKD010000271">
    <property type="protein sequence ID" value="KAJ3495530.1"/>
    <property type="molecule type" value="Genomic_DNA"/>
</dbReference>
<sequence>MPSTESERSKSLKNGITMTRDFEIVEMSDMTESNRRSAAAPFATTTAYAVSTKPPADAGDENIPQRVMDSFKRAPGAKLADQKGYHVQDHMPDVERERERHYDVRVANARTASTGLSRELKGRHLQMIAIGGSIGTGLFVASGIALFQSGPASMILAYLFVGGIQFCIMQSLGELCVAFPIAGSFSVFSTRFLDPSWGFAMGWNYAFQWLFALPLEIIAGALTIQYWNDQLSKAIFVTIFLVLIAVINLVGIKGYGEAEFILSTVKVTAIVGFI</sequence>
<protein>
    <submittedName>
        <fullName evidence="1">Uncharacterized protein</fullName>
    </submittedName>
</protein>
<gene>
    <name evidence="1" type="ORF">NLG97_g3329</name>
</gene>
<organism evidence="1 2">
    <name type="scientific">Lecanicillium saksenae</name>
    <dbReference type="NCBI Taxonomy" id="468837"/>
    <lineage>
        <taxon>Eukaryota</taxon>
        <taxon>Fungi</taxon>
        <taxon>Dikarya</taxon>
        <taxon>Ascomycota</taxon>
        <taxon>Pezizomycotina</taxon>
        <taxon>Sordariomycetes</taxon>
        <taxon>Hypocreomycetidae</taxon>
        <taxon>Hypocreales</taxon>
        <taxon>Cordycipitaceae</taxon>
        <taxon>Lecanicillium</taxon>
    </lineage>
</organism>
<reference evidence="1" key="1">
    <citation type="submission" date="2022-07" db="EMBL/GenBank/DDBJ databases">
        <title>Genome Sequence of Lecanicillium saksenae.</title>
        <authorList>
            <person name="Buettner E."/>
        </authorList>
    </citation>
    <scope>NUCLEOTIDE SEQUENCE</scope>
    <source>
        <strain evidence="1">VT-O1</strain>
    </source>
</reference>
<name>A0ACC1R2E1_9HYPO</name>
<comment type="caution">
    <text evidence="1">The sequence shown here is derived from an EMBL/GenBank/DDBJ whole genome shotgun (WGS) entry which is preliminary data.</text>
</comment>
<keyword evidence="2" id="KW-1185">Reference proteome</keyword>
<evidence type="ECO:0000313" key="1">
    <source>
        <dbReference type="EMBL" id="KAJ3495530.1"/>
    </source>
</evidence>
<proteinExistence type="predicted"/>
<evidence type="ECO:0000313" key="2">
    <source>
        <dbReference type="Proteomes" id="UP001148737"/>
    </source>
</evidence>